<comment type="caution">
    <text evidence="5">The sequence shown here is derived from an EMBL/GenBank/DDBJ whole genome shotgun (WGS) entry which is preliminary data.</text>
</comment>
<evidence type="ECO:0000256" key="2">
    <source>
        <dbReference type="ARBA" id="ARBA00023163"/>
    </source>
</evidence>
<dbReference type="OrthoDB" id="6021714at2759"/>
<feature type="compositionally biased region" description="Basic residues" evidence="4">
    <location>
        <begin position="94"/>
        <end position="109"/>
    </location>
</feature>
<gene>
    <name evidence="5" type="ORF">DGYR_LOCUS12225</name>
</gene>
<keyword evidence="2" id="KW-0804">Transcription</keyword>
<feature type="region of interest" description="Disordered" evidence="4">
    <location>
        <begin position="90"/>
        <end position="162"/>
    </location>
</feature>
<feature type="compositionally biased region" description="Acidic residues" evidence="4">
    <location>
        <begin position="113"/>
        <end position="126"/>
    </location>
</feature>
<name>A0A7I8W9E7_9ANNE</name>
<organism evidence="5 6">
    <name type="scientific">Dimorphilus gyrociliatus</name>
    <dbReference type="NCBI Taxonomy" id="2664684"/>
    <lineage>
        <taxon>Eukaryota</taxon>
        <taxon>Metazoa</taxon>
        <taxon>Spiralia</taxon>
        <taxon>Lophotrochozoa</taxon>
        <taxon>Annelida</taxon>
        <taxon>Polychaeta</taxon>
        <taxon>Polychaeta incertae sedis</taxon>
        <taxon>Dinophilidae</taxon>
        <taxon>Dimorphilus</taxon>
    </lineage>
</organism>
<evidence type="ECO:0000256" key="1">
    <source>
        <dbReference type="ARBA" id="ARBA00023015"/>
    </source>
</evidence>
<evidence type="ECO:0000313" key="5">
    <source>
        <dbReference type="EMBL" id="CAD5124732.1"/>
    </source>
</evidence>
<protein>
    <submittedName>
        <fullName evidence="5">DgyrCDS13002</fullName>
    </submittedName>
</protein>
<dbReference type="PANTHER" id="PTHR23043:SF17">
    <property type="entry name" value="PROTEIN SIMILAR"/>
    <property type="match status" value="1"/>
</dbReference>
<evidence type="ECO:0000313" key="6">
    <source>
        <dbReference type="Proteomes" id="UP000549394"/>
    </source>
</evidence>
<dbReference type="GO" id="GO:0000977">
    <property type="term" value="F:RNA polymerase II transcription regulatory region sequence-specific DNA binding"/>
    <property type="evidence" value="ECO:0007669"/>
    <property type="project" value="TreeGrafter"/>
</dbReference>
<keyword evidence="1" id="KW-0805">Transcription regulation</keyword>
<dbReference type="EMBL" id="CAJFCJ010000022">
    <property type="protein sequence ID" value="CAD5124732.1"/>
    <property type="molecule type" value="Genomic_DNA"/>
</dbReference>
<proteinExistence type="predicted"/>
<feature type="compositionally biased region" description="Polar residues" evidence="4">
    <location>
        <begin position="133"/>
        <end position="144"/>
    </location>
</feature>
<sequence>MTDYYRLLNKSGGYVWLQTCATAVYSSKHSDEQNIIAVNYVLSGVERGNCVLDSRQLPFASPITSVTPEPSKVKDGPVTEALEVLYKEEEKGVGRRKMDKPKKRGRKFHQNTEEEEEEEEDEELEEEEKRTSPTKLVSTPSQQDLAKVSPGVGDAAPNSSVRDLEEAMNRHLPTEETPGILPASHLLRSLYANRESVIRSNYSSRTALANNYTESYVPPYPTPDYSADQYCHGYDAFKSYASSLPSQTFNYERGYGAGYYPPSFYAPSPPTAHHKPPTNASW</sequence>
<keyword evidence="3" id="KW-0539">Nucleus</keyword>
<dbReference type="GO" id="GO:0000981">
    <property type="term" value="F:DNA-binding transcription factor activity, RNA polymerase II-specific"/>
    <property type="evidence" value="ECO:0007669"/>
    <property type="project" value="TreeGrafter"/>
</dbReference>
<evidence type="ECO:0000256" key="4">
    <source>
        <dbReference type="SAM" id="MobiDB-lite"/>
    </source>
</evidence>
<evidence type="ECO:0000256" key="3">
    <source>
        <dbReference type="ARBA" id="ARBA00023242"/>
    </source>
</evidence>
<dbReference type="AlphaFoldDB" id="A0A7I8W9E7"/>
<dbReference type="Proteomes" id="UP000549394">
    <property type="component" value="Unassembled WGS sequence"/>
</dbReference>
<accession>A0A7I8W9E7</accession>
<dbReference type="Gene3D" id="3.30.450.20">
    <property type="entry name" value="PAS domain"/>
    <property type="match status" value="1"/>
</dbReference>
<keyword evidence="6" id="KW-1185">Reference proteome</keyword>
<dbReference type="PANTHER" id="PTHR23043">
    <property type="entry name" value="HYPOXIA-INDUCIBLE FACTOR 1 ALPHA"/>
    <property type="match status" value="1"/>
</dbReference>
<reference evidence="5 6" key="1">
    <citation type="submission" date="2020-08" db="EMBL/GenBank/DDBJ databases">
        <authorList>
            <person name="Hejnol A."/>
        </authorList>
    </citation>
    <scope>NUCLEOTIDE SEQUENCE [LARGE SCALE GENOMIC DNA]</scope>
</reference>